<evidence type="ECO:0000259" key="7">
    <source>
        <dbReference type="PROSITE" id="PS51352"/>
    </source>
</evidence>
<dbReference type="Pfam" id="PF00085">
    <property type="entry name" value="Thioredoxin"/>
    <property type="match status" value="1"/>
</dbReference>
<feature type="domain" description="Thioredoxin" evidence="7">
    <location>
        <begin position="1"/>
        <end position="106"/>
    </location>
</feature>
<organism evidence="8 9">
    <name type="scientific">Martelella alba</name>
    <dbReference type="NCBI Taxonomy" id="2590451"/>
    <lineage>
        <taxon>Bacteria</taxon>
        <taxon>Pseudomonadati</taxon>
        <taxon>Pseudomonadota</taxon>
        <taxon>Alphaproteobacteria</taxon>
        <taxon>Hyphomicrobiales</taxon>
        <taxon>Aurantimonadaceae</taxon>
        <taxon>Martelella</taxon>
    </lineage>
</organism>
<dbReference type="InterPro" id="IPR013766">
    <property type="entry name" value="Thioredoxin_domain"/>
</dbReference>
<reference evidence="8 9" key="1">
    <citation type="submission" date="2019-04" db="EMBL/GenBank/DDBJ databases">
        <authorList>
            <person name="Li M."/>
            <person name="Gao C."/>
        </authorList>
    </citation>
    <scope>NUCLEOTIDE SEQUENCE [LARGE SCALE GENOMIC DNA]</scope>
    <source>
        <strain evidence="8 9">BGMRC 2031</strain>
    </source>
</reference>
<keyword evidence="5" id="KW-0676">Redox-active center</keyword>
<evidence type="ECO:0000256" key="6">
    <source>
        <dbReference type="PIRNR" id="PIRNR000077"/>
    </source>
</evidence>
<dbReference type="Proteomes" id="UP000305202">
    <property type="component" value="Unassembled WGS sequence"/>
</dbReference>
<accession>A0ABY2SRW0</accession>
<evidence type="ECO:0000256" key="1">
    <source>
        <dbReference type="ARBA" id="ARBA00008987"/>
    </source>
</evidence>
<gene>
    <name evidence="8" type="ORF">FCN80_02035</name>
</gene>
<name>A0ABY2SRW0_9HYPH</name>
<evidence type="ECO:0000256" key="4">
    <source>
        <dbReference type="ARBA" id="ARBA00023157"/>
    </source>
</evidence>
<evidence type="ECO:0000313" key="9">
    <source>
        <dbReference type="Proteomes" id="UP000305202"/>
    </source>
</evidence>
<dbReference type="PANTHER" id="PTHR45663">
    <property type="entry name" value="GEO12009P1"/>
    <property type="match status" value="1"/>
</dbReference>
<comment type="similarity">
    <text evidence="1 6">Belongs to the thioredoxin family.</text>
</comment>
<dbReference type="InterPro" id="IPR005746">
    <property type="entry name" value="Thioredoxin"/>
</dbReference>
<keyword evidence="3" id="KW-0249">Electron transport</keyword>
<keyword evidence="4" id="KW-1015">Disulfide bond</keyword>
<dbReference type="CDD" id="cd02947">
    <property type="entry name" value="TRX_family"/>
    <property type="match status" value="1"/>
</dbReference>
<comment type="caution">
    <text evidence="8">The sequence shown here is derived from an EMBL/GenBank/DDBJ whole genome shotgun (WGS) entry which is preliminary data.</text>
</comment>
<dbReference type="SUPFAM" id="SSF52833">
    <property type="entry name" value="Thioredoxin-like"/>
    <property type="match status" value="1"/>
</dbReference>
<keyword evidence="9" id="KW-1185">Reference proteome</keyword>
<dbReference type="EMBL" id="SZPQ01000001">
    <property type="protein sequence ID" value="TKI08854.1"/>
    <property type="molecule type" value="Genomic_DNA"/>
</dbReference>
<dbReference type="PIRSF" id="PIRSF000077">
    <property type="entry name" value="Thioredoxin"/>
    <property type="match status" value="1"/>
</dbReference>
<evidence type="ECO:0000313" key="8">
    <source>
        <dbReference type="EMBL" id="TKI08854.1"/>
    </source>
</evidence>
<dbReference type="InterPro" id="IPR036249">
    <property type="entry name" value="Thioredoxin-like_sf"/>
</dbReference>
<dbReference type="PROSITE" id="PS51352">
    <property type="entry name" value="THIOREDOXIN_2"/>
    <property type="match status" value="1"/>
</dbReference>
<evidence type="ECO:0000256" key="5">
    <source>
        <dbReference type="ARBA" id="ARBA00023284"/>
    </source>
</evidence>
<dbReference type="PRINTS" id="PR00421">
    <property type="entry name" value="THIOREDOXIN"/>
</dbReference>
<keyword evidence="2" id="KW-0813">Transport</keyword>
<sequence length="106" mass="11968">MKELNMSVKKITQSDFNTLVASSDAGVQVFRFWAPWCSPCMMMKPMYEEAARKIGDTALLGEINVDEEQGLSAKHGIRSIPTVVFYKDGQETEAMVTRIHRQTPQN</sequence>
<proteinExistence type="inferred from homology"/>
<protein>
    <recommendedName>
        <fullName evidence="6">Thioredoxin</fullName>
    </recommendedName>
</protein>
<dbReference type="Gene3D" id="3.40.30.10">
    <property type="entry name" value="Glutaredoxin"/>
    <property type="match status" value="1"/>
</dbReference>
<dbReference type="PANTHER" id="PTHR45663:SF11">
    <property type="entry name" value="GEO12009P1"/>
    <property type="match status" value="1"/>
</dbReference>
<evidence type="ECO:0000256" key="3">
    <source>
        <dbReference type="ARBA" id="ARBA00022982"/>
    </source>
</evidence>
<evidence type="ECO:0000256" key="2">
    <source>
        <dbReference type="ARBA" id="ARBA00022448"/>
    </source>
</evidence>